<dbReference type="AlphaFoldDB" id="A0A328PJI0"/>
<feature type="region of interest" description="Disordered" evidence="1">
    <location>
        <begin position="28"/>
        <end position="81"/>
    </location>
</feature>
<evidence type="ECO:0000313" key="2">
    <source>
        <dbReference type="EMBL" id="RAO94982.1"/>
    </source>
</evidence>
<evidence type="ECO:0000256" key="1">
    <source>
        <dbReference type="SAM" id="MobiDB-lite"/>
    </source>
</evidence>
<name>A0A328PJI0_9MOLU</name>
<dbReference type="Proteomes" id="UP000249762">
    <property type="component" value="Unassembled WGS sequence"/>
</dbReference>
<organism evidence="2 3">
    <name type="scientific">Mycoplasma wenyonii</name>
    <dbReference type="NCBI Taxonomy" id="65123"/>
    <lineage>
        <taxon>Bacteria</taxon>
        <taxon>Bacillati</taxon>
        <taxon>Mycoplasmatota</taxon>
        <taxon>Mollicutes</taxon>
        <taxon>Mycoplasmataceae</taxon>
        <taxon>Mycoplasma</taxon>
    </lineage>
</organism>
<dbReference type="OrthoDB" id="9866735at2"/>
<keyword evidence="3" id="KW-1185">Reference proteome</keyword>
<feature type="compositionally biased region" description="Low complexity" evidence="1">
    <location>
        <begin position="28"/>
        <end position="45"/>
    </location>
</feature>
<evidence type="ECO:0000313" key="3">
    <source>
        <dbReference type="Proteomes" id="UP000249762"/>
    </source>
</evidence>
<accession>A0A328PJI0</accession>
<dbReference type="EMBL" id="QKVO01000007">
    <property type="protein sequence ID" value="RAO94982.1"/>
    <property type="molecule type" value="Genomic_DNA"/>
</dbReference>
<feature type="compositionally biased region" description="Polar residues" evidence="1">
    <location>
        <begin position="51"/>
        <end position="81"/>
    </location>
</feature>
<comment type="caution">
    <text evidence="2">The sequence shown here is derived from an EMBL/GenBank/DDBJ whole genome shotgun (WGS) entry which is preliminary data.</text>
</comment>
<proteinExistence type="predicted"/>
<protein>
    <submittedName>
        <fullName evidence="2">Uncharacterized protein</fullName>
    </submittedName>
</protein>
<reference evidence="3" key="1">
    <citation type="submission" date="2018-06" db="EMBL/GenBank/DDBJ databases">
        <authorList>
            <person name="Martinez Ocampo F."/>
            <person name="Quiroz Castaneda R.E."/>
            <person name="Rojas Lopez X."/>
        </authorList>
    </citation>
    <scope>NUCLEOTIDE SEQUENCE [LARGE SCALE GENOMIC DNA]</scope>
    <source>
        <strain evidence="3">INIFAP02</strain>
    </source>
</reference>
<gene>
    <name evidence="2" type="ORF">DNK47_02075</name>
</gene>
<sequence>MIKAFLKFALPVTITGVGGTSALGITSNNQNQPVSSSSTVDNSSSQEQVRDTLSSAPSTVTVTERTHNSENSSLLELQPQQEIDRETSTFHSEFEHTVKELELSKEEQTGNCRVVNGEESVISKLPIDYKYVSFSCRNNGGEESVLTKWNGFFPETLFKGGAQAFHLERKFNIEVNEGLISEDEEDPEEAIYETTFKSEGFLTSSSIVGKWSSEVVEETGDETVYKVRLDDKPNSVNYVYLTYLT</sequence>
<dbReference type="RefSeq" id="WP_112665499.1">
    <property type="nucleotide sequence ID" value="NZ_QKVO01000007.1"/>
</dbReference>